<dbReference type="RefSeq" id="WP_061142292.1">
    <property type="nucleotide sequence ID" value="NZ_LNNH01000019.1"/>
</dbReference>
<evidence type="ECO:0000256" key="7">
    <source>
        <dbReference type="ARBA" id="ARBA00022777"/>
    </source>
</evidence>
<keyword evidence="11" id="KW-0594">Phospholipid biosynthesis</keyword>
<name>A0A109MYK8_9BACI</name>
<evidence type="ECO:0000256" key="13">
    <source>
        <dbReference type="SAM" id="Phobius"/>
    </source>
</evidence>
<dbReference type="InterPro" id="IPR045540">
    <property type="entry name" value="YegS/DAGK_C"/>
</dbReference>
<proteinExistence type="inferred from homology"/>
<feature type="transmembrane region" description="Helical" evidence="13">
    <location>
        <begin position="234"/>
        <end position="256"/>
    </location>
</feature>
<dbReference type="Proteomes" id="UP000064189">
    <property type="component" value="Unassembled WGS sequence"/>
</dbReference>
<comment type="cofactor">
    <cofactor evidence="1">
        <name>Mg(2+)</name>
        <dbReference type="ChEBI" id="CHEBI:18420"/>
    </cofactor>
</comment>
<dbReference type="AlphaFoldDB" id="A0A109MYK8"/>
<keyword evidence="13" id="KW-1133">Transmembrane helix</keyword>
<dbReference type="EMBL" id="LNNH01000019">
    <property type="protein sequence ID" value="KWW20103.1"/>
    <property type="molecule type" value="Genomic_DNA"/>
</dbReference>
<evidence type="ECO:0000256" key="11">
    <source>
        <dbReference type="ARBA" id="ARBA00023209"/>
    </source>
</evidence>
<dbReference type="PANTHER" id="PTHR12358:SF106">
    <property type="entry name" value="LIPID KINASE YEGS"/>
    <property type="match status" value="1"/>
</dbReference>
<keyword evidence="9" id="KW-0460">Magnesium</keyword>
<comment type="caution">
    <text evidence="15">The sequence shown here is derived from an EMBL/GenBank/DDBJ whole genome shotgun (WGS) entry which is preliminary data.</text>
</comment>
<dbReference type="InterPro" id="IPR017438">
    <property type="entry name" value="ATP-NAD_kinase_N"/>
</dbReference>
<evidence type="ECO:0000256" key="6">
    <source>
        <dbReference type="ARBA" id="ARBA00022741"/>
    </source>
</evidence>
<keyword evidence="6" id="KW-0547">Nucleotide-binding</keyword>
<evidence type="ECO:0000256" key="1">
    <source>
        <dbReference type="ARBA" id="ARBA00001946"/>
    </source>
</evidence>
<evidence type="ECO:0000256" key="2">
    <source>
        <dbReference type="ARBA" id="ARBA00005983"/>
    </source>
</evidence>
<dbReference type="Pfam" id="PF00781">
    <property type="entry name" value="DAGK_cat"/>
    <property type="match status" value="1"/>
</dbReference>
<sequence>MPNLNETLYFIVNPRAGNETSMKVWKKVEKVLKSNAVHHEVFFTAEKGHASRLTAEILSGTDRDTRIIAVGGDGTINEMLKGALPFPHAILGSLAAGSGNDYVRGIQKTKGVAQALRLFQDNAHKAIDIGQYETDGMDGYFMNSLGMGIDAEISAEADRSRLKKWFNLVKAGKLIYLILFLKQLFTYKPGSMELVVDGEIHMLKKVWFIVIANQPYFGGGMKISPQSKLHDGRLNIIAVHDIALLKLLAVFITVLWGGHLKIKNVDSFSGKMIKMKNHGSAKIQSDGEIVGKDQVAAAVLTDKIRVMIKD</sequence>
<dbReference type="InterPro" id="IPR001206">
    <property type="entry name" value="Diacylglycerol_kinase_cat_dom"/>
</dbReference>
<accession>A0A109MYK8</accession>
<evidence type="ECO:0000256" key="3">
    <source>
        <dbReference type="ARBA" id="ARBA00022516"/>
    </source>
</evidence>
<dbReference type="Pfam" id="PF19279">
    <property type="entry name" value="YegS_C"/>
    <property type="match status" value="1"/>
</dbReference>
<protein>
    <recommendedName>
        <fullName evidence="14">DAGKc domain-containing protein</fullName>
    </recommendedName>
</protein>
<keyword evidence="5" id="KW-0479">Metal-binding</keyword>
<keyword evidence="3" id="KW-0444">Lipid biosynthesis</keyword>
<dbReference type="InterPro" id="IPR050187">
    <property type="entry name" value="Lipid_Phosphate_FormReg"/>
</dbReference>
<keyword evidence="8" id="KW-0067">ATP-binding</keyword>
<dbReference type="GO" id="GO:0005886">
    <property type="term" value="C:plasma membrane"/>
    <property type="evidence" value="ECO:0007669"/>
    <property type="project" value="TreeGrafter"/>
</dbReference>
<keyword evidence="4" id="KW-0808">Transferase</keyword>
<dbReference type="GO" id="GO:0008654">
    <property type="term" value="P:phospholipid biosynthetic process"/>
    <property type="evidence" value="ECO:0007669"/>
    <property type="project" value="UniProtKB-KW"/>
</dbReference>
<dbReference type="SUPFAM" id="SSF111331">
    <property type="entry name" value="NAD kinase/diacylglycerol kinase-like"/>
    <property type="match status" value="1"/>
</dbReference>
<keyword evidence="16" id="KW-1185">Reference proteome</keyword>
<keyword evidence="13" id="KW-0472">Membrane</keyword>
<evidence type="ECO:0000256" key="9">
    <source>
        <dbReference type="ARBA" id="ARBA00022842"/>
    </source>
</evidence>
<keyword evidence="7" id="KW-0418">Kinase</keyword>
<dbReference type="PANTHER" id="PTHR12358">
    <property type="entry name" value="SPHINGOSINE KINASE"/>
    <property type="match status" value="1"/>
</dbReference>
<reference evidence="15 16" key="1">
    <citation type="submission" date="2015-11" db="EMBL/GenBank/DDBJ databases">
        <title>Genome Sequence of Bacillus simplex strain VanAntwerpen2.</title>
        <authorList>
            <person name="Couger M.B."/>
        </authorList>
    </citation>
    <scope>NUCLEOTIDE SEQUENCE [LARGE SCALE GENOMIC DNA]</scope>
    <source>
        <strain evidence="15 16">VanAntwerpen02</strain>
    </source>
</reference>
<feature type="domain" description="DAGKc" evidence="14">
    <location>
        <begin position="3"/>
        <end position="136"/>
    </location>
</feature>
<organism evidence="15 16">
    <name type="scientific">Peribacillus simplex</name>
    <dbReference type="NCBI Taxonomy" id="1478"/>
    <lineage>
        <taxon>Bacteria</taxon>
        <taxon>Bacillati</taxon>
        <taxon>Bacillota</taxon>
        <taxon>Bacilli</taxon>
        <taxon>Bacillales</taxon>
        <taxon>Bacillaceae</taxon>
        <taxon>Peribacillus</taxon>
    </lineage>
</organism>
<dbReference type="SMART" id="SM00046">
    <property type="entry name" value="DAGKc"/>
    <property type="match status" value="1"/>
</dbReference>
<dbReference type="NCBIfam" id="TIGR00147">
    <property type="entry name" value="YegS/Rv2252/BmrU family lipid kinase"/>
    <property type="match status" value="1"/>
</dbReference>
<evidence type="ECO:0000256" key="12">
    <source>
        <dbReference type="ARBA" id="ARBA00023264"/>
    </source>
</evidence>
<evidence type="ECO:0000256" key="8">
    <source>
        <dbReference type="ARBA" id="ARBA00022840"/>
    </source>
</evidence>
<evidence type="ECO:0000259" key="14">
    <source>
        <dbReference type="PROSITE" id="PS50146"/>
    </source>
</evidence>
<keyword evidence="12" id="KW-1208">Phospholipid metabolism</keyword>
<dbReference type="InterPro" id="IPR016064">
    <property type="entry name" value="NAD/diacylglycerol_kinase_sf"/>
</dbReference>
<evidence type="ECO:0000256" key="4">
    <source>
        <dbReference type="ARBA" id="ARBA00022679"/>
    </source>
</evidence>
<dbReference type="Gene3D" id="3.40.50.10330">
    <property type="entry name" value="Probable inorganic polyphosphate/atp-NAD kinase, domain 1"/>
    <property type="match status" value="1"/>
</dbReference>
<dbReference type="GO" id="GO:0046872">
    <property type="term" value="F:metal ion binding"/>
    <property type="evidence" value="ECO:0007669"/>
    <property type="project" value="UniProtKB-KW"/>
</dbReference>
<gene>
    <name evidence="15" type="ORF">AS888_06730</name>
</gene>
<dbReference type="InterPro" id="IPR005218">
    <property type="entry name" value="Diacylglycerol/lipid_kinase"/>
</dbReference>
<comment type="similarity">
    <text evidence="2">Belongs to the diacylglycerol/lipid kinase family.</text>
</comment>
<dbReference type="Gene3D" id="2.60.200.40">
    <property type="match status" value="1"/>
</dbReference>
<evidence type="ECO:0000313" key="15">
    <source>
        <dbReference type="EMBL" id="KWW20103.1"/>
    </source>
</evidence>
<evidence type="ECO:0000313" key="16">
    <source>
        <dbReference type="Proteomes" id="UP000064189"/>
    </source>
</evidence>
<keyword evidence="10" id="KW-0443">Lipid metabolism</keyword>
<evidence type="ECO:0000256" key="10">
    <source>
        <dbReference type="ARBA" id="ARBA00023098"/>
    </source>
</evidence>
<dbReference type="PROSITE" id="PS50146">
    <property type="entry name" value="DAGK"/>
    <property type="match status" value="1"/>
</dbReference>
<dbReference type="GO" id="GO:0016301">
    <property type="term" value="F:kinase activity"/>
    <property type="evidence" value="ECO:0007669"/>
    <property type="project" value="UniProtKB-KW"/>
</dbReference>
<dbReference type="GO" id="GO:0005524">
    <property type="term" value="F:ATP binding"/>
    <property type="evidence" value="ECO:0007669"/>
    <property type="project" value="UniProtKB-KW"/>
</dbReference>
<evidence type="ECO:0000256" key="5">
    <source>
        <dbReference type="ARBA" id="ARBA00022723"/>
    </source>
</evidence>
<keyword evidence="13" id="KW-0812">Transmembrane</keyword>